<dbReference type="AlphaFoldDB" id="A0A9P8Y296"/>
<sequence>MARNLCNVLFILLSLVYRLESQYIKSSTATRNSFARPDSHTPKAFGCAMRLLVSVSPGRRGNAVMQSCLRSREQGGQKSNYLLQQRSMKTVSDCMLVDPSVVPDLQHEANSCWYDSYLSKYKN</sequence>
<evidence type="ECO:0008006" key="4">
    <source>
        <dbReference type="Google" id="ProtNLM"/>
    </source>
</evidence>
<evidence type="ECO:0000256" key="1">
    <source>
        <dbReference type="SAM" id="SignalP"/>
    </source>
</evidence>
<protein>
    <recommendedName>
        <fullName evidence="4">Secreted protein</fullName>
    </recommendedName>
</protein>
<keyword evidence="1" id="KW-0732">Signal</keyword>
<keyword evidence="3" id="KW-1185">Reference proteome</keyword>
<evidence type="ECO:0000313" key="2">
    <source>
        <dbReference type="EMBL" id="KAH7027887.1"/>
    </source>
</evidence>
<feature type="signal peptide" evidence="1">
    <location>
        <begin position="1"/>
        <end position="21"/>
    </location>
</feature>
<gene>
    <name evidence="2" type="ORF">B0I36DRAFT_328130</name>
</gene>
<dbReference type="EMBL" id="JAGTJQ010000007">
    <property type="protein sequence ID" value="KAH7027887.1"/>
    <property type="molecule type" value="Genomic_DNA"/>
</dbReference>
<organism evidence="2 3">
    <name type="scientific">Microdochium trichocladiopsis</name>
    <dbReference type="NCBI Taxonomy" id="1682393"/>
    <lineage>
        <taxon>Eukaryota</taxon>
        <taxon>Fungi</taxon>
        <taxon>Dikarya</taxon>
        <taxon>Ascomycota</taxon>
        <taxon>Pezizomycotina</taxon>
        <taxon>Sordariomycetes</taxon>
        <taxon>Xylariomycetidae</taxon>
        <taxon>Xylariales</taxon>
        <taxon>Microdochiaceae</taxon>
        <taxon>Microdochium</taxon>
    </lineage>
</organism>
<feature type="chain" id="PRO_5040150714" description="Secreted protein" evidence="1">
    <location>
        <begin position="22"/>
        <end position="123"/>
    </location>
</feature>
<dbReference type="GeneID" id="70184103"/>
<dbReference type="Proteomes" id="UP000756346">
    <property type="component" value="Unassembled WGS sequence"/>
</dbReference>
<name>A0A9P8Y296_9PEZI</name>
<accession>A0A9P8Y296</accession>
<comment type="caution">
    <text evidence="2">The sequence shown here is derived from an EMBL/GenBank/DDBJ whole genome shotgun (WGS) entry which is preliminary data.</text>
</comment>
<evidence type="ECO:0000313" key="3">
    <source>
        <dbReference type="Proteomes" id="UP000756346"/>
    </source>
</evidence>
<dbReference type="RefSeq" id="XP_046010686.1">
    <property type="nucleotide sequence ID" value="XM_046154557.1"/>
</dbReference>
<proteinExistence type="predicted"/>
<reference evidence="2" key="1">
    <citation type="journal article" date="2021" name="Nat. Commun.">
        <title>Genetic determinants of endophytism in the Arabidopsis root mycobiome.</title>
        <authorList>
            <person name="Mesny F."/>
            <person name="Miyauchi S."/>
            <person name="Thiergart T."/>
            <person name="Pickel B."/>
            <person name="Atanasova L."/>
            <person name="Karlsson M."/>
            <person name="Huettel B."/>
            <person name="Barry K.W."/>
            <person name="Haridas S."/>
            <person name="Chen C."/>
            <person name="Bauer D."/>
            <person name="Andreopoulos W."/>
            <person name="Pangilinan J."/>
            <person name="LaButti K."/>
            <person name="Riley R."/>
            <person name="Lipzen A."/>
            <person name="Clum A."/>
            <person name="Drula E."/>
            <person name="Henrissat B."/>
            <person name="Kohler A."/>
            <person name="Grigoriev I.V."/>
            <person name="Martin F.M."/>
            <person name="Hacquard S."/>
        </authorList>
    </citation>
    <scope>NUCLEOTIDE SEQUENCE</scope>
    <source>
        <strain evidence="2">MPI-CAGE-CH-0230</strain>
    </source>
</reference>